<comment type="caution">
    <text evidence="2">The sequence shown here is derived from an EMBL/GenBank/DDBJ whole genome shotgun (WGS) entry which is preliminary data.</text>
</comment>
<reference evidence="2 3" key="1">
    <citation type="journal article" date="2023" name="Commun. Biol.">
        <title>Reorganization of the ancestral sex-determining regions during the evolution of trioecy in Pleodorina starrii.</title>
        <authorList>
            <person name="Takahashi K."/>
            <person name="Suzuki S."/>
            <person name="Kawai-Toyooka H."/>
            <person name="Yamamoto K."/>
            <person name="Hamaji T."/>
            <person name="Ootsuki R."/>
            <person name="Yamaguchi H."/>
            <person name="Kawachi M."/>
            <person name="Higashiyama T."/>
            <person name="Nozaki H."/>
        </authorList>
    </citation>
    <scope>NUCLEOTIDE SEQUENCE [LARGE SCALE GENOMIC DNA]</scope>
    <source>
        <strain evidence="2 3">NIES-4479</strain>
    </source>
</reference>
<dbReference type="AlphaFoldDB" id="A0A9W6BRM1"/>
<organism evidence="2 3">
    <name type="scientific">Pleodorina starrii</name>
    <dbReference type="NCBI Taxonomy" id="330485"/>
    <lineage>
        <taxon>Eukaryota</taxon>
        <taxon>Viridiplantae</taxon>
        <taxon>Chlorophyta</taxon>
        <taxon>core chlorophytes</taxon>
        <taxon>Chlorophyceae</taxon>
        <taxon>CS clade</taxon>
        <taxon>Chlamydomonadales</taxon>
        <taxon>Volvocaceae</taxon>
        <taxon>Pleodorina</taxon>
    </lineage>
</organism>
<feature type="compositionally biased region" description="Gly residues" evidence="1">
    <location>
        <begin position="517"/>
        <end position="530"/>
    </location>
</feature>
<dbReference type="Pfam" id="PF00612">
    <property type="entry name" value="IQ"/>
    <property type="match status" value="1"/>
</dbReference>
<keyword evidence="3" id="KW-1185">Reference proteome</keyword>
<dbReference type="InterPro" id="IPR000048">
    <property type="entry name" value="IQ_motif_EF-hand-BS"/>
</dbReference>
<evidence type="ECO:0000313" key="3">
    <source>
        <dbReference type="Proteomes" id="UP001165080"/>
    </source>
</evidence>
<protein>
    <submittedName>
        <fullName evidence="2">Uncharacterized protein</fullName>
    </submittedName>
</protein>
<feature type="region of interest" description="Disordered" evidence="1">
    <location>
        <begin position="18"/>
        <end position="44"/>
    </location>
</feature>
<feature type="region of interest" description="Disordered" evidence="1">
    <location>
        <begin position="632"/>
        <end position="720"/>
    </location>
</feature>
<feature type="region of interest" description="Disordered" evidence="1">
    <location>
        <begin position="443"/>
        <end position="548"/>
    </location>
</feature>
<dbReference type="PROSITE" id="PS50096">
    <property type="entry name" value="IQ"/>
    <property type="match status" value="1"/>
</dbReference>
<dbReference type="SMART" id="SM00015">
    <property type="entry name" value="IQ"/>
    <property type="match status" value="1"/>
</dbReference>
<dbReference type="CDD" id="cd23767">
    <property type="entry name" value="IQCD"/>
    <property type="match status" value="1"/>
</dbReference>
<proteinExistence type="predicted"/>
<gene>
    <name evidence="2" type="primary">PLESTMB000224</name>
    <name evidence="2" type="ORF">PLESTB_001110100</name>
</gene>
<evidence type="ECO:0000313" key="2">
    <source>
        <dbReference type="EMBL" id="GLC56467.1"/>
    </source>
</evidence>
<feature type="compositionally biased region" description="Low complexity" evidence="1">
    <location>
        <begin position="676"/>
        <end position="698"/>
    </location>
</feature>
<feature type="compositionally biased region" description="Pro residues" evidence="1">
    <location>
        <begin position="22"/>
        <end position="38"/>
    </location>
</feature>
<dbReference type="EMBL" id="BRXU01000016">
    <property type="protein sequence ID" value="GLC56467.1"/>
    <property type="molecule type" value="Genomic_DNA"/>
</dbReference>
<dbReference type="Proteomes" id="UP001165080">
    <property type="component" value="Unassembled WGS sequence"/>
</dbReference>
<accession>A0A9W6BRM1</accession>
<sequence>MPTEGQLVVSVRNNASLEPALLTPPPPPQAAAAPPPAEPAAAGDPATAAAAAAVPAVVPPVVLSPALLSVLIQAIDCPAASEVWKTQLLALATKVAYVTSEQAGRLLGHLRYRAERADAAATLLSATPDLHRAPWALRTFAKFGPDDFAEVLQELSLAPLLPLRTRVVNGWDSCCTGHIRLDLAQQSHRLLAILLVQSAVRDSGAPAWSTPQAAAPEEDLYGALTARLGDATSCMRDNAFGGAPLGHTVIYLSSANIPTRGILDTHFVNVRPRSHVVYPGLGMGKERRQAPSILSGRPSGGMAVTGTAAAAANNNGPSDQQQQQYGQTHSLYGNGASSASSAGAAALPAVSAGTVAMEAMRMAATAISQSVALNAVVTKKNWWQPCLSAWEGVFMEALLRLGLSHSHPSLAGWRQAGNMWKASPRDAPQGHYRAFSVKVNAESHQRHASYIPAVRRRSTHAGETSEGEAGGKGGKKGAAGKKDAAKGGGKKGKKASGGGDANTDGEEGAGSGKAKKGAGGAGKKGGGGGKKGGKKGDGDGGGGGPWGPGLDSATLRLLSTLELRARQLAPVMINLACGSSLSAYQVMHLLRLLPDFDLRVKVLVAVWPAIWDRGNMVDLILDLDHPVALPPSPRKIGGEGGLMPLTSSSITGAGPAGPGSNRQSGEHRRSTFTGMPGAPAAGAPGAASPGPASPSRPGQGQGQGAGVTEPGVIRPKNFVPSPHTGDELLLKVAGELGWRSLLLCWSSPGALQGRTLHLHLGAIDQLQAVASICRFADRCYRVLRHQVVTGLACDGTARDPEEAAELPGGVWQLILSRTVLCLDRPEYGTLSLQLDGITHDAQRAVAAVTIQAVWRGYLVRRAAYASAVYGAGSNRWLRCWRVVRHLRRLALMRTLAADLDISRAQSEMERGYLRMLYGPNAA</sequence>
<evidence type="ECO:0000256" key="1">
    <source>
        <dbReference type="SAM" id="MobiDB-lite"/>
    </source>
</evidence>
<name>A0A9W6BRM1_9CHLO</name>